<sequence>MPSLSQICMLALTAGATLITATPTPKPNTLTIPKIDIDIPSLTSAVADVKNISKPAFKEALAKLPKLSRRTELTTMDEYILTSNGMNPLATALSAGAKQLASDLLDQNNKLHNMVTYATTDTDAENAALETRLRALILSIPSTTPLDRIRKQVATITRTIISGLPARDVNVDIDILIPIFASGGAIPDDWWET</sequence>
<name>A0A2V1DH77_9PLEO</name>
<proteinExistence type="predicted"/>
<dbReference type="AlphaFoldDB" id="A0A2V1DH77"/>
<reference evidence="2 3" key="1">
    <citation type="journal article" date="2018" name="Sci. Rep.">
        <title>Comparative genomics provides insights into the lifestyle and reveals functional heterogeneity of dark septate endophytic fungi.</title>
        <authorList>
            <person name="Knapp D.G."/>
            <person name="Nemeth J.B."/>
            <person name="Barry K."/>
            <person name="Hainaut M."/>
            <person name="Henrissat B."/>
            <person name="Johnson J."/>
            <person name="Kuo A."/>
            <person name="Lim J.H.P."/>
            <person name="Lipzen A."/>
            <person name="Nolan M."/>
            <person name="Ohm R.A."/>
            <person name="Tamas L."/>
            <person name="Grigoriev I.V."/>
            <person name="Spatafora J.W."/>
            <person name="Nagy L.G."/>
            <person name="Kovacs G.M."/>
        </authorList>
    </citation>
    <scope>NUCLEOTIDE SEQUENCE [LARGE SCALE GENOMIC DNA]</scope>
    <source>
        <strain evidence="2 3">DSE2036</strain>
    </source>
</reference>
<accession>A0A2V1DH77</accession>
<dbReference type="Proteomes" id="UP000244855">
    <property type="component" value="Unassembled WGS sequence"/>
</dbReference>
<gene>
    <name evidence="2" type="ORF">DM02DRAFT_659155</name>
</gene>
<evidence type="ECO:0000313" key="3">
    <source>
        <dbReference type="Proteomes" id="UP000244855"/>
    </source>
</evidence>
<keyword evidence="1" id="KW-0732">Signal</keyword>
<organism evidence="2 3">
    <name type="scientific">Periconia macrospinosa</name>
    <dbReference type="NCBI Taxonomy" id="97972"/>
    <lineage>
        <taxon>Eukaryota</taxon>
        <taxon>Fungi</taxon>
        <taxon>Dikarya</taxon>
        <taxon>Ascomycota</taxon>
        <taxon>Pezizomycotina</taxon>
        <taxon>Dothideomycetes</taxon>
        <taxon>Pleosporomycetidae</taxon>
        <taxon>Pleosporales</taxon>
        <taxon>Massarineae</taxon>
        <taxon>Periconiaceae</taxon>
        <taxon>Periconia</taxon>
    </lineage>
</organism>
<evidence type="ECO:0000313" key="2">
    <source>
        <dbReference type="EMBL" id="PVH96474.1"/>
    </source>
</evidence>
<keyword evidence="3" id="KW-1185">Reference proteome</keyword>
<dbReference type="EMBL" id="KZ805463">
    <property type="protein sequence ID" value="PVH96474.1"/>
    <property type="molecule type" value="Genomic_DNA"/>
</dbReference>
<feature type="signal peptide" evidence="1">
    <location>
        <begin position="1"/>
        <end position="21"/>
    </location>
</feature>
<evidence type="ECO:0008006" key="4">
    <source>
        <dbReference type="Google" id="ProtNLM"/>
    </source>
</evidence>
<feature type="chain" id="PRO_5016081852" description="Cell wall protein" evidence="1">
    <location>
        <begin position="22"/>
        <end position="193"/>
    </location>
</feature>
<protein>
    <recommendedName>
        <fullName evidence="4">Cell wall protein</fullName>
    </recommendedName>
</protein>
<evidence type="ECO:0000256" key="1">
    <source>
        <dbReference type="SAM" id="SignalP"/>
    </source>
</evidence>